<sequence length="886" mass="102355">MKKYNINKKNTVILLYTILFFITAFMVYYGFWKANKTFIWNIDGFKQHFPAMYEFRENIRTVLGSGFKDIPFWNWDLGLGFNLSFIYTYDIFYWLTIFLPIEWLVNAYAILIILKLYLSGLFLILYLFEINIIGYSSIIGGLVYSFCGYALFAGIRHPFFISPMVIFPLVILGIEKCFAKNKSGLLVLSVFIATVSHYYFLYMIGIGSAIYTVVRCYTLKNECLKDNIKKVFYIGIKCIVGIGIGAFALLPNICMFFQSNRNITHKSIGLFYPKSYYKSFIMSFISPEITGKWTILMFSAIVIIVIPLIFTPIYKKYKYIKIMFIIMTVMLLFPRIGSAMNGFSDVSNRWIFMYCFFIACAVSVALCQIQLFKKQYFVLIAITFIAYLIVVIIFKGLDIEYITPILFGILMISIMYAERIMNSCKKKNVCKIILIFTVMLNITYIANCYYMPKGSNYIKQFVDNSKVIDKYSKNISDFESILKKDKMFRTDQTYFGMGNQYGGSRTVSNDGLVSNINSSAQYISMMNKNIYEFCDQNSLFNIKMLDSVIGYDNRTILENLLSVKYKIINKNESVYLGKGYEKLEENKDSILYENKNVLPMGVFYSDYISTEDYQKLDPIDKSMSLVQGIVVEDENIANKLNQIEPKIYSNQNKFYIDTNSDIELNENTIIVKEENAEIRLITDIPSNCEIYLDIKNVDKKENSSKRIYVSRKQKEKSILLSQKDDIYDPNKKNKLICLGYTDKELKGEQIKIRFADKGTYTFDDINVKIINMEKYDGFIEKLKSQALRNIEYGSNYIKGNINTTNNGVMFFSIPYDKGWSVEVDGNKVETLKVNSAFLGVPLKSGEHTMTLKFCPPGLKIGICITLISIVIIGLWSYAKRKNDLKG</sequence>
<gene>
    <name evidence="2" type="ORF">FC774_10555</name>
</gene>
<feature type="transmembrane region" description="Helical" evidence="1">
    <location>
        <begin position="322"/>
        <end position="344"/>
    </location>
</feature>
<protein>
    <submittedName>
        <fullName evidence="2">YfhO family protein</fullName>
    </submittedName>
</protein>
<dbReference type="RefSeq" id="WP_061297942.1">
    <property type="nucleotide sequence ID" value="NZ_LFPD01000022.1"/>
</dbReference>
<evidence type="ECO:0000313" key="3">
    <source>
        <dbReference type="Proteomes" id="UP000476820"/>
    </source>
</evidence>
<dbReference type="Proteomes" id="UP000476820">
    <property type="component" value="Unassembled WGS sequence"/>
</dbReference>
<evidence type="ECO:0000313" key="2">
    <source>
        <dbReference type="EMBL" id="NFF88308.1"/>
    </source>
</evidence>
<feature type="transmembrane region" description="Helical" evidence="1">
    <location>
        <begin position="350"/>
        <end position="369"/>
    </location>
</feature>
<reference evidence="2 3" key="1">
    <citation type="submission" date="2019-04" db="EMBL/GenBank/DDBJ databases">
        <title>Genome sequencing of Clostridium botulinum Groups I-IV and Clostridium butyricum.</title>
        <authorList>
            <person name="Brunt J."/>
            <person name="Van Vliet A.H.M."/>
            <person name="Stringer S.C."/>
            <person name="Carter A.T."/>
            <person name="Peck M.W."/>
        </authorList>
    </citation>
    <scope>NUCLEOTIDE SEQUENCE [LARGE SCALE GENOMIC DNA]</scope>
    <source>
        <strain evidence="2 3">1605</strain>
    </source>
</reference>
<proteinExistence type="predicted"/>
<feature type="transmembrane region" description="Helical" evidence="1">
    <location>
        <begin position="132"/>
        <end position="152"/>
    </location>
</feature>
<dbReference type="EMBL" id="SWOV01000026">
    <property type="protein sequence ID" value="NFF88308.1"/>
    <property type="molecule type" value="Genomic_DNA"/>
</dbReference>
<accession>A0A6B4FK68</accession>
<dbReference type="PANTHER" id="PTHR38454">
    <property type="entry name" value="INTEGRAL MEMBRANE PROTEIN-RELATED"/>
    <property type="match status" value="1"/>
</dbReference>
<dbReference type="PANTHER" id="PTHR38454:SF1">
    <property type="entry name" value="INTEGRAL MEMBRANE PROTEIN"/>
    <property type="match status" value="1"/>
</dbReference>
<feature type="transmembrane region" description="Helical" evidence="1">
    <location>
        <begin position="858"/>
        <end position="878"/>
    </location>
</feature>
<feature type="transmembrane region" description="Helical" evidence="1">
    <location>
        <begin position="107"/>
        <end position="126"/>
    </location>
</feature>
<organism evidence="2 3">
    <name type="scientific">Clostridium botulinum</name>
    <dbReference type="NCBI Taxonomy" id="1491"/>
    <lineage>
        <taxon>Bacteria</taxon>
        <taxon>Bacillati</taxon>
        <taxon>Bacillota</taxon>
        <taxon>Clostridia</taxon>
        <taxon>Eubacteriales</taxon>
        <taxon>Clostridiaceae</taxon>
        <taxon>Clostridium</taxon>
    </lineage>
</organism>
<feature type="transmembrane region" description="Helical" evidence="1">
    <location>
        <begin position="12"/>
        <end position="31"/>
    </location>
</feature>
<keyword evidence="1" id="KW-0472">Membrane</keyword>
<feature type="transmembrane region" description="Helical" evidence="1">
    <location>
        <begin position="293"/>
        <end position="310"/>
    </location>
</feature>
<feature type="transmembrane region" description="Helical" evidence="1">
    <location>
        <begin position="401"/>
        <end position="417"/>
    </location>
</feature>
<feature type="transmembrane region" description="Helical" evidence="1">
    <location>
        <begin position="159"/>
        <end position="179"/>
    </location>
</feature>
<feature type="transmembrane region" description="Helical" evidence="1">
    <location>
        <begin position="429"/>
        <end position="452"/>
    </location>
</feature>
<feature type="transmembrane region" description="Helical" evidence="1">
    <location>
        <begin position="231"/>
        <end position="250"/>
    </location>
</feature>
<name>A0A6B4FK68_CLOBO</name>
<dbReference type="Pfam" id="PF09586">
    <property type="entry name" value="YfhO"/>
    <property type="match status" value="1"/>
</dbReference>
<keyword evidence="1" id="KW-1133">Transmembrane helix</keyword>
<evidence type="ECO:0000256" key="1">
    <source>
        <dbReference type="SAM" id="Phobius"/>
    </source>
</evidence>
<dbReference type="AlphaFoldDB" id="A0A6B4FK68"/>
<feature type="transmembrane region" description="Helical" evidence="1">
    <location>
        <begin position="376"/>
        <end position="395"/>
    </location>
</feature>
<feature type="transmembrane region" description="Helical" evidence="1">
    <location>
        <begin position="199"/>
        <end position="219"/>
    </location>
</feature>
<dbReference type="InterPro" id="IPR018580">
    <property type="entry name" value="Uncharacterised_YfhO"/>
</dbReference>
<comment type="caution">
    <text evidence="2">The sequence shown here is derived from an EMBL/GenBank/DDBJ whole genome shotgun (WGS) entry which is preliminary data.</text>
</comment>
<feature type="transmembrane region" description="Helical" evidence="1">
    <location>
        <begin position="77"/>
        <end position="95"/>
    </location>
</feature>
<keyword evidence="1" id="KW-0812">Transmembrane</keyword>